<keyword evidence="1" id="KW-0812">Transmembrane</keyword>
<dbReference type="RefSeq" id="WP_087057595.1">
    <property type="nucleotide sequence ID" value="NZ_FUKW01000065.1"/>
</dbReference>
<dbReference type="InterPro" id="IPR045620">
    <property type="entry name" value="DUF6442"/>
</dbReference>
<accession>A0A1R4J6Z7</accession>
<reference evidence="2 3" key="1">
    <citation type="submission" date="2017-02" db="EMBL/GenBank/DDBJ databases">
        <authorList>
            <person name="Peterson S.W."/>
        </authorList>
    </citation>
    <scope>NUCLEOTIDE SEQUENCE [LARGE SCALE GENOMIC DNA]</scope>
    <source>
        <strain evidence="2 3">42ea</strain>
    </source>
</reference>
<proteinExistence type="predicted"/>
<feature type="transmembrane region" description="Helical" evidence="1">
    <location>
        <begin position="83"/>
        <end position="102"/>
    </location>
</feature>
<evidence type="ECO:0000313" key="2">
    <source>
        <dbReference type="EMBL" id="SJN27453.1"/>
    </source>
</evidence>
<keyword evidence="1" id="KW-1133">Transmembrane helix</keyword>
<protein>
    <submittedName>
        <fullName evidence="2">Uncharacterized protein</fullName>
    </submittedName>
</protein>
<dbReference type="Proteomes" id="UP000195611">
    <property type="component" value="Unassembled WGS sequence"/>
</dbReference>
<sequence length="103" mass="11751">MDKQETLKKARKEQDEREKVIETYAFRIGWIGVVLVTLFILVVRMLNKETVSDILMILMTQLAAASFYQYSNIHNKKHLVTGVISLVAVALNFAALLSQYGVY</sequence>
<evidence type="ECO:0000256" key="1">
    <source>
        <dbReference type="SAM" id="Phobius"/>
    </source>
</evidence>
<name>A0A1R4J6Z7_9LACT</name>
<feature type="transmembrane region" description="Helical" evidence="1">
    <location>
        <begin position="21"/>
        <end position="42"/>
    </location>
</feature>
<dbReference type="EMBL" id="FUKW01000065">
    <property type="protein sequence ID" value="SJN27453.1"/>
    <property type="molecule type" value="Genomic_DNA"/>
</dbReference>
<dbReference type="Pfam" id="PF20040">
    <property type="entry name" value="DUF6442"/>
    <property type="match status" value="1"/>
</dbReference>
<organism evidence="2 3">
    <name type="scientific">Marinilactibacillus psychrotolerans 42ea</name>
    <dbReference type="NCBI Taxonomy" id="1255609"/>
    <lineage>
        <taxon>Bacteria</taxon>
        <taxon>Bacillati</taxon>
        <taxon>Bacillota</taxon>
        <taxon>Bacilli</taxon>
        <taxon>Lactobacillales</taxon>
        <taxon>Carnobacteriaceae</taxon>
        <taxon>Marinilactibacillus</taxon>
    </lineage>
</organism>
<evidence type="ECO:0000313" key="3">
    <source>
        <dbReference type="Proteomes" id="UP000195611"/>
    </source>
</evidence>
<dbReference type="AlphaFoldDB" id="A0A1R4J6Z7"/>
<feature type="transmembrane region" description="Helical" evidence="1">
    <location>
        <begin position="54"/>
        <end position="71"/>
    </location>
</feature>
<gene>
    <name evidence="2" type="ORF">FM115_04045</name>
</gene>
<keyword evidence="1" id="KW-0472">Membrane</keyword>